<dbReference type="OrthoDB" id="5374757at2759"/>
<proteinExistence type="predicted"/>
<evidence type="ECO:0000313" key="3">
    <source>
        <dbReference type="Proteomes" id="UP000091956"/>
    </source>
</evidence>
<reference evidence="3" key="2">
    <citation type="journal article" date="2018" name="Nat. Commun.">
        <title>Extreme sensitivity to ultraviolet light in the fungal pathogen causing white-nose syndrome of bats.</title>
        <authorList>
            <person name="Palmer J.M."/>
            <person name="Drees K.P."/>
            <person name="Foster J.T."/>
            <person name="Lindner D.L."/>
        </authorList>
    </citation>
    <scope>NUCLEOTIDE SEQUENCE [LARGE SCALE GENOMIC DNA]</scope>
    <source>
        <strain evidence="3">UAMH 10579</strain>
    </source>
</reference>
<sequence length="254" mass="27968">MAPLRRYLRITPSSVLEVRIYPSPPGPWLLSTRSLLTRVLAAVRPLILPKLREENERVKARGRGRGVKDVVSGDGFEVSVFLTETSTRHTVLKRRKIFREPERKEDTNPDAPAPLLREEDGDDDVVIQDVPPETESSNQPPPTRRSKRTRPTEDTDTLFVADSDASISSASDSDAGAPPAKRARSAAPLGGAEEEEQDEKKMAMRSEYDGYGIYGRVLCLIVTKTAVKDVAGMGGREVMEEWIASTQNPAGEAT</sequence>
<dbReference type="Proteomes" id="UP000091956">
    <property type="component" value="Unassembled WGS sequence"/>
</dbReference>
<protein>
    <submittedName>
        <fullName evidence="2">Uncharacterized protein</fullName>
    </submittedName>
</protein>
<organism evidence="2 3">
    <name type="scientific">Pseudogymnoascus verrucosus</name>
    <dbReference type="NCBI Taxonomy" id="342668"/>
    <lineage>
        <taxon>Eukaryota</taxon>
        <taxon>Fungi</taxon>
        <taxon>Dikarya</taxon>
        <taxon>Ascomycota</taxon>
        <taxon>Pezizomycotina</taxon>
        <taxon>Leotiomycetes</taxon>
        <taxon>Thelebolales</taxon>
        <taxon>Thelebolaceae</taxon>
        <taxon>Pseudogymnoascus</taxon>
    </lineage>
</organism>
<evidence type="ECO:0000256" key="1">
    <source>
        <dbReference type="SAM" id="MobiDB-lite"/>
    </source>
</evidence>
<feature type="compositionally biased region" description="Low complexity" evidence="1">
    <location>
        <begin position="161"/>
        <end position="188"/>
    </location>
</feature>
<feature type="region of interest" description="Disordered" evidence="1">
    <location>
        <begin position="100"/>
        <end position="201"/>
    </location>
</feature>
<dbReference type="GeneID" id="28840983"/>
<keyword evidence="3" id="KW-1185">Reference proteome</keyword>
<dbReference type="PANTHER" id="PTHR40635">
    <property type="match status" value="1"/>
</dbReference>
<evidence type="ECO:0000313" key="2">
    <source>
        <dbReference type="EMBL" id="OBT95164.1"/>
    </source>
</evidence>
<dbReference type="PANTHER" id="PTHR40635:SF1">
    <property type="match status" value="1"/>
</dbReference>
<dbReference type="AlphaFoldDB" id="A0A1B8GH63"/>
<gene>
    <name evidence="2" type="ORF">VE01_07597</name>
</gene>
<name>A0A1B8GH63_9PEZI</name>
<accession>A0A1B8GH63</accession>
<dbReference type="EMBL" id="KV460237">
    <property type="protein sequence ID" value="OBT95164.1"/>
    <property type="molecule type" value="Genomic_DNA"/>
</dbReference>
<dbReference type="RefSeq" id="XP_018128897.1">
    <property type="nucleotide sequence ID" value="XM_018277030.1"/>
</dbReference>
<reference evidence="2 3" key="1">
    <citation type="submission" date="2016-03" db="EMBL/GenBank/DDBJ databases">
        <title>Comparative genomics of Pseudogymnoascus destructans, the fungus causing white-nose syndrome of bats.</title>
        <authorList>
            <person name="Palmer J.M."/>
            <person name="Drees K.P."/>
            <person name="Foster J.T."/>
            <person name="Lindner D.L."/>
        </authorList>
    </citation>
    <scope>NUCLEOTIDE SEQUENCE [LARGE SCALE GENOMIC DNA]</scope>
    <source>
        <strain evidence="2 3">UAMH 10579</strain>
    </source>
</reference>